<evidence type="ECO:0000313" key="3">
    <source>
        <dbReference type="Proteomes" id="UP000545606"/>
    </source>
</evidence>
<keyword evidence="3" id="KW-1185">Reference proteome</keyword>
<reference evidence="2 3" key="1">
    <citation type="submission" date="2020-07" db="EMBL/GenBank/DDBJ databases">
        <title>Draft genome sequence of violacein-producing bacteria and related species.</title>
        <authorList>
            <person name="Wilson H.S."/>
            <person name="De Leon M.E."/>
        </authorList>
    </citation>
    <scope>NUCLEOTIDE SEQUENCE [LARGE SCALE GENOMIC DNA]</scope>
    <source>
        <strain evidence="2 3">HSC-21Su07</strain>
    </source>
</reference>
<dbReference type="AlphaFoldDB" id="A0A838Y4I9"/>
<name>A0A838Y4I9_9NEIS</name>
<organism evidence="2 3">
    <name type="scientific">Aquitalea aquatica</name>
    <dbReference type="NCBI Taxonomy" id="3044273"/>
    <lineage>
        <taxon>Bacteria</taxon>
        <taxon>Pseudomonadati</taxon>
        <taxon>Pseudomonadota</taxon>
        <taxon>Betaproteobacteria</taxon>
        <taxon>Neisseriales</taxon>
        <taxon>Chromobacteriaceae</taxon>
        <taxon>Aquitalea</taxon>
    </lineage>
</organism>
<evidence type="ECO:0000313" key="2">
    <source>
        <dbReference type="EMBL" id="MBA4707519.1"/>
    </source>
</evidence>
<proteinExistence type="predicted"/>
<dbReference type="EMBL" id="JACERN010000014">
    <property type="protein sequence ID" value="MBA4707519.1"/>
    <property type="molecule type" value="Genomic_DNA"/>
</dbReference>
<feature type="region of interest" description="Disordered" evidence="1">
    <location>
        <begin position="38"/>
        <end position="72"/>
    </location>
</feature>
<protein>
    <submittedName>
        <fullName evidence="2">Uncharacterized protein</fullName>
    </submittedName>
</protein>
<sequence length="72" mass="7622">MELETVKITADVTAENLLGYIVINKTDLTEEHELFDESAKKAKGKKTAAATTDTNGDCTTDTTTTQGGNEGA</sequence>
<comment type="caution">
    <text evidence="2">The sequence shown here is derived from an EMBL/GenBank/DDBJ whole genome shotgun (WGS) entry which is preliminary data.</text>
</comment>
<dbReference type="Proteomes" id="UP000545606">
    <property type="component" value="Unassembled WGS sequence"/>
</dbReference>
<evidence type="ECO:0000256" key="1">
    <source>
        <dbReference type="SAM" id="MobiDB-lite"/>
    </source>
</evidence>
<dbReference type="RefSeq" id="WP_181834879.1">
    <property type="nucleotide sequence ID" value="NZ_JACERN010000014.1"/>
</dbReference>
<accession>A0A838Y4I9</accession>
<gene>
    <name evidence="2" type="ORF">H2Z84_03805</name>
</gene>
<feature type="compositionally biased region" description="Low complexity" evidence="1">
    <location>
        <begin position="47"/>
        <end position="65"/>
    </location>
</feature>